<evidence type="ECO:0000256" key="3">
    <source>
        <dbReference type="ARBA" id="ARBA00023125"/>
    </source>
</evidence>
<dbReference type="HOGENOM" id="CLU_1201752_0_0_1"/>
<dbReference type="Proteomes" id="UP000013827">
    <property type="component" value="Unassembled WGS sequence"/>
</dbReference>
<dbReference type="EnsemblProtists" id="EOD10274">
    <property type="protein sequence ID" value="EOD10274"/>
    <property type="gene ID" value="EMIHUDRAFT_437921"/>
</dbReference>
<evidence type="ECO:0000256" key="6">
    <source>
        <dbReference type="SAM" id="MobiDB-lite"/>
    </source>
</evidence>
<dbReference type="AlphaFoldDB" id="A0A0D3IG89"/>
<dbReference type="InterPro" id="IPR036955">
    <property type="entry name" value="AP2/ERF_dom_sf"/>
</dbReference>
<evidence type="ECO:0000256" key="1">
    <source>
        <dbReference type="ARBA" id="ARBA00004123"/>
    </source>
</evidence>
<evidence type="ECO:0000256" key="2">
    <source>
        <dbReference type="ARBA" id="ARBA00023015"/>
    </source>
</evidence>
<reference evidence="9" key="1">
    <citation type="journal article" date="2013" name="Nature">
        <title>Pan genome of the phytoplankton Emiliania underpins its global distribution.</title>
        <authorList>
            <person name="Read B.A."/>
            <person name="Kegel J."/>
            <person name="Klute M.J."/>
            <person name="Kuo A."/>
            <person name="Lefebvre S.C."/>
            <person name="Maumus F."/>
            <person name="Mayer C."/>
            <person name="Miller J."/>
            <person name="Monier A."/>
            <person name="Salamov A."/>
            <person name="Young J."/>
            <person name="Aguilar M."/>
            <person name="Claverie J.M."/>
            <person name="Frickenhaus S."/>
            <person name="Gonzalez K."/>
            <person name="Herman E.K."/>
            <person name="Lin Y.C."/>
            <person name="Napier J."/>
            <person name="Ogata H."/>
            <person name="Sarno A.F."/>
            <person name="Shmutz J."/>
            <person name="Schroeder D."/>
            <person name="de Vargas C."/>
            <person name="Verret F."/>
            <person name="von Dassow P."/>
            <person name="Valentin K."/>
            <person name="Van de Peer Y."/>
            <person name="Wheeler G."/>
            <person name="Dacks J.B."/>
            <person name="Delwiche C.F."/>
            <person name="Dyhrman S.T."/>
            <person name="Glockner G."/>
            <person name="John U."/>
            <person name="Richards T."/>
            <person name="Worden A.Z."/>
            <person name="Zhang X."/>
            <person name="Grigoriev I.V."/>
            <person name="Allen A.E."/>
            <person name="Bidle K."/>
            <person name="Borodovsky M."/>
            <person name="Bowler C."/>
            <person name="Brownlee C."/>
            <person name="Cock J.M."/>
            <person name="Elias M."/>
            <person name="Gladyshev V.N."/>
            <person name="Groth M."/>
            <person name="Guda C."/>
            <person name="Hadaegh A."/>
            <person name="Iglesias-Rodriguez M.D."/>
            <person name="Jenkins J."/>
            <person name="Jones B.M."/>
            <person name="Lawson T."/>
            <person name="Leese F."/>
            <person name="Lindquist E."/>
            <person name="Lobanov A."/>
            <person name="Lomsadze A."/>
            <person name="Malik S.B."/>
            <person name="Marsh M.E."/>
            <person name="Mackinder L."/>
            <person name="Mock T."/>
            <person name="Mueller-Roeber B."/>
            <person name="Pagarete A."/>
            <person name="Parker M."/>
            <person name="Probert I."/>
            <person name="Quesneville H."/>
            <person name="Raines C."/>
            <person name="Rensing S.A."/>
            <person name="Riano-Pachon D.M."/>
            <person name="Richier S."/>
            <person name="Rokitta S."/>
            <person name="Shiraiwa Y."/>
            <person name="Soanes D.M."/>
            <person name="van der Giezen M."/>
            <person name="Wahlund T.M."/>
            <person name="Williams B."/>
            <person name="Wilson W."/>
            <person name="Wolfe G."/>
            <person name="Wurch L.L."/>
        </authorList>
    </citation>
    <scope>NUCLEOTIDE SEQUENCE</scope>
</reference>
<keyword evidence="2" id="KW-0805">Transcription regulation</keyword>
<accession>A0A0D3IG89</accession>
<comment type="subcellular location">
    <subcellularLocation>
        <location evidence="1">Nucleus</location>
    </subcellularLocation>
</comment>
<feature type="domain" description="AP2/ERF" evidence="7">
    <location>
        <begin position="54"/>
        <end position="98"/>
    </location>
</feature>
<dbReference type="Gene3D" id="3.30.730.10">
    <property type="entry name" value="AP2/ERF domain"/>
    <property type="match status" value="1"/>
</dbReference>
<reference evidence="8" key="2">
    <citation type="submission" date="2024-10" db="UniProtKB">
        <authorList>
            <consortium name="EnsemblProtists"/>
        </authorList>
    </citation>
    <scope>IDENTIFICATION</scope>
</reference>
<dbReference type="GeneID" id="17256369"/>
<dbReference type="GO" id="GO:0003677">
    <property type="term" value="F:DNA binding"/>
    <property type="evidence" value="ECO:0007669"/>
    <property type="project" value="UniProtKB-KW"/>
</dbReference>
<dbReference type="PaxDb" id="2903-EOD10274"/>
<feature type="region of interest" description="Disordered" evidence="6">
    <location>
        <begin position="113"/>
        <end position="207"/>
    </location>
</feature>
<dbReference type="GO" id="GO:0005634">
    <property type="term" value="C:nucleus"/>
    <property type="evidence" value="ECO:0007669"/>
    <property type="project" value="UniProtKB-SubCell"/>
</dbReference>
<dbReference type="PROSITE" id="PS51032">
    <property type="entry name" value="AP2_ERF"/>
    <property type="match status" value="1"/>
</dbReference>
<feature type="compositionally biased region" description="Polar residues" evidence="6">
    <location>
        <begin position="125"/>
        <end position="135"/>
    </location>
</feature>
<organism evidence="8 9">
    <name type="scientific">Emiliania huxleyi (strain CCMP1516)</name>
    <dbReference type="NCBI Taxonomy" id="280463"/>
    <lineage>
        <taxon>Eukaryota</taxon>
        <taxon>Haptista</taxon>
        <taxon>Haptophyta</taxon>
        <taxon>Prymnesiophyceae</taxon>
        <taxon>Isochrysidales</taxon>
        <taxon>Noelaerhabdaceae</taxon>
        <taxon>Emiliania</taxon>
    </lineage>
</organism>
<sequence length="231" mass="24789">MTEHADTGDATPPPQRAAGRSYMQAELQQLAADARRAAAEAGLTLLRSHCSLSGYRGVLRDSDSTVGLKNPYRAQVRRGGRRVTLGRFATAEEAALCYARSPEGEAEARLAFDSERQPKAHGPRSSAQRALTPHSNVPERAKREGPRGGVRKRQLDRPIHSAASAPRGWQTDGSLDVISSGAEEAEAREPEGGAEAARGWDPAPAEAEEIEAAVENLIRMKSQQVGSAEVY</sequence>
<feature type="compositionally biased region" description="Basic and acidic residues" evidence="6">
    <location>
        <begin position="137"/>
        <end position="146"/>
    </location>
</feature>
<dbReference type="InterPro" id="IPR001471">
    <property type="entry name" value="AP2/ERF_dom"/>
</dbReference>
<keyword evidence="9" id="KW-1185">Reference proteome</keyword>
<evidence type="ECO:0000313" key="9">
    <source>
        <dbReference type="Proteomes" id="UP000013827"/>
    </source>
</evidence>
<evidence type="ECO:0000256" key="4">
    <source>
        <dbReference type="ARBA" id="ARBA00023163"/>
    </source>
</evidence>
<name>A0A0D3IG89_EMIH1</name>
<dbReference type="SUPFAM" id="SSF54171">
    <property type="entry name" value="DNA-binding domain"/>
    <property type="match status" value="1"/>
</dbReference>
<keyword evidence="3" id="KW-0238">DNA-binding</keyword>
<keyword evidence="5" id="KW-0539">Nucleus</keyword>
<proteinExistence type="predicted"/>
<protein>
    <recommendedName>
        <fullName evidence="7">AP2/ERF domain-containing protein</fullName>
    </recommendedName>
</protein>
<dbReference type="InterPro" id="IPR016177">
    <property type="entry name" value="DNA-bd_dom_sf"/>
</dbReference>
<keyword evidence="4" id="KW-0804">Transcription</keyword>
<dbReference type="GO" id="GO:0003700">
    <property type="term" value="F:DNA-binding transcription factor activity"/>
    <property type="evidence" value="ECO:0007669"/>
    <property type="project" value="InterPro"/>
</dbReference>
<evidence type="ECO:0000259" key="7">
    <source>
        <dbReference type="PROSITE" id="PS51032"/>
    </source>
</evidence>
<evidence type="ECO:0000313" key="8">
    <source>
        <dbReference type="EnsemblProtists" id="EOD10274"/>
    </source>
</evidence>
<dbReference type="RefSeq" id="XP_005762703.1">
    <property type="nucleotide sequence ID" value="XM_005762646.1"/>
</dbReference>
<evidence type="ECO:0000256" key="5">
    <source>
        <dbReference type="ARBA" id="ARBA00023242"/>
    </source>
</evidence>
<feature type="region of interest" description="Disordered" evidence="6">
    <location>
        <begin position="1"/>
        <end position="22"/>
    </location>
</feature>
<dbReference type="KEGG" id="ehx:EMIHUDRAFT_437921"/>
<feature type="compositionally biased region" description="Low complexity" evidence="6">
    <location>
        <begin position="193"/>
        <end position="205"/>
    </location>
</feature>